<gene>
    <name evidence="1" type="ORF">ABEG20_08020</name>
</gene>
<sequence>MIVSIDVEVKTRKVVEDPKLSLKQFARYYDSTLNGKETILRGSKYPGNYIPKYYEIARTIIVDTFASNFGDYDLYFDEFKRHSDRLKKESLPFDTKTDDYKNRHFSAMALEKFATLKRVIIPILERYVLNSNLKNRRQAIFIREVKIGAMSDILLYDEIGNQIGLLKFNFTQSKLKEHEAQLSLHVLHTFFSQVKQLNLKPRHCIFVDVYSAKIFNAERASGIEDTANYSCMEIKSKWPTIIKQ</sequence>
<dbReference type="RefSeq" id="WP_406826857.1">
    <property type="nucleotide sequence ID" value="NZ_CP157485.1"/>
</dbReference>
<name>A0AAU7KBG3_9SPHI</name>
<protein>
    <submittedName>
        <fullName evidence="1">Uncharacterized protein</fullName>
    </submittedName>
</protein>
<evidence type="ECO:0000313" key="1">
    <source>
        <dbReference type="EMBL" id="XBO49544.1"/>
    </source>
</evidence>
<proteinExistence type="predicted"/>
<dbReference type="EMBL" id="CP157485">
    <property type="protein sequence ID" value="XBO49544.1"/>
    <property type="molecule type" value="Genomic_DNA"/>
</dbReference>
<organism evidence="1">
    <name type="scientific">Pedobacter sp. KACC 23697</name>
    <dbReference type="NCBI Taxonomy" id="3149230"/>
    <lineage>
        <taxon>Bacteria</taxon>
        <taxon>Pseudomonadati</taxon>
        <taxon>Bacteroidota</taxon>
        <taxon>Sphingobacteriia</taxon>
        <taxon>Sphingobacteriales</taxon>
        <taxon>Sphingobacteriaceae</taxon>
        <taxon>Pedobacter</taxon>
    </lineage>
</organism>
<reference evidence="1" key="1">
    <citation type="submission" date="2024-05" db="EMBL/GenBank/DDBJ databases">
        <authorList>
            <person name="Kim S."/>
            <person name="Heo J."/>
            <person name="Choi H."/>
            <person name="Choi Y."/>
            <person name="Kwon S.-W."/>
            <person name="Kim Y."/>
        </authorList>
    </citation>
    <scope>NUCLEOTIDE SEQUENCE</scope>
    <source>
        <strain evidence="1">KACC 23697</strain>
    </source>
</reference>
<accession>A0AAU7KBG3</accession>
<dbReference type="AlphaFoldDB" id="A0AAU7KBG3"/>